<evidence type="ECO:0008006" key="3">
    <source>
        <dbReference type="Google" id="ProtNLM"/>
    </source>
</evidence>
<dbReference type="Proteomes" id="UP000321083">
    <property type="component" value="Unassembled WGS sequence"/>
</dbReference>
<dbReference type="AlphaFoldDB" id="A0A5C6MDK3"/>
<reference evidence="1 2" key="1">
    <citation type="submission" date="2019-08" db="EMBL/GenBank/DDBJ databases">
        <title>100 year-old enigma solved: identification of Planctomyces bekefii, the type genus and species of the phylum Planctomycetes.</title>
        <authorList>
            <person name="Svetlana D.N."/>
            <person name="Overmann J."/>
        </authorList>
    </citation>
    <scope>NUCLEOTIDE SEQUENCE [LARGE SCALE GENOMIC DNA]</scope>
    <source>
        <strain evidence="1">Phe10_nw2017</strain>
    </source>
</reference>
<dbReference type="InterPro" id="IPR011989">
    <property type="entry name" value="ARM-like"/>
</dbReference>
<dbReference type="SMART" id="SM00567">
    <property type="entry name" value="EZ_HEAT"/>
    <property type="match status" value="2"/>
</dbReference>
<evidence type="ECO:0000313" key="2">
    <source>
        <dbReference type="Proteomes" id="UP000321083"/>
    </source>
</evidence>
<dbReference type="Gene3D" id="3.40.50.10140">
    <property type="entry name" value="Toll/interleukin-1 receptor homology (TIR) domain"/>
    <property type="match status" value="1"/>
</dbReference>
<dbReference type="InterPro" id="IPR004155">
    <property type="entry name" value="PBS_lyase_HEAT"/>
</dbReference>
<reference evidence="1 2" key="2">
    <citation type="submission" date="2019-08" db="EMBL/GenBank/DDBJ databases">
        <authorList>
            <person name="Henke P."/>
        </authorList>
    </citation>
    <scope>NUCLEOTIDE SEQUENCE [LARGE SCALE GENOMIC DNA]</scope>
    <source>
        <strain evidence="1">Phe10_nw2017</strain>
    </source>
</reference>
<protein>
    <recommendedName>
        <fullName evidence="3">TIR domain-containing protein</fullName>
    </recommendedName>
</protein>
<dbReference type="EMBL" id="SRHE01000036">
    <property type="protein sequence ID" value="TWW12162.1"/>
    <property type="molecule type" value="Genomic_DNA"/>
</dbReference>
<dbReference type="InterPro" id="IPR035897">
    <property type="entry name" value="Toll_tir_struct_dom_sf"/>
</dbReference>
<accession>A0A5C6MDK3</accession>
<keyword evidence="2" id="KW-1185">Reference proteome</keyword>
<feature type="non-terminal residue" evidence="1">
    <location>
        <position position="1"/>
    </location>
</feature>
<dbReference type="Pfam" id="PF13646">
    <property type="entry name" value="HEAT_2"/>
    <property type="match status" value="1"/>
</dbReference>
<dbReference type="InterPro" id="IPR016024">
    <property type="entry name" value="ARM-type_fold"/>
</dbReference>
<organism evidence="1 2">
    <name type="scientific">Planctomyces bekefii</name>
    <dbReference type="NCBI Taxonomy" id="1653850"/>
    <lineage>
        <taxon>Bacteria</taxon>
        <taxon>Pseudomonadati</taxon>
        <taxon>Planctomycetota</taxon>
        <taxon>Planctomycetia</taxon>
        <taxon>Planctomycetales</taxon>
        <taxon>Planctomycetaceae</taxon>
        <taxon>Planctomyces</taxon>
    </lineage>
</organism>
<dbReference type="SUPFAM" id="SSF48371">
    <property type="entry name" value="ARM repeat"/>
    <property type="match status" value="1"/>
</dbReference>
<sequence>ESSRCIGRRIYSELKKHFPTQDVFLDHDSIPLGKPFLDVIRERLATSKFALVLIGPQWCSIKDEKTGQRRLDDPNDFVRLEVETALATPGVDVILLWVMRATTTNEEIATLPASLQPLFKNNGMSLRPVPDESNDLLRLIGRLSKQADGASSAVGPKSPVQPRIDIRGDFTDGGLSFIAHRYRWKEVLEDALSGRGYRKFDCHVIGERGRSVLRYWNIAESLLEDIRQAVENALAPLGITFKLHEFAKKPSSDGLPTIEIGLGTDFTGAVDALAVDAPEDERELISQLTASYPGDREKAARALGHIGPKAANAVPALGKLLKDASGPVRNAAAFALRAIGTEDALAVLAKYERR</sequence>
<gene>
    <name evidence="1" type="ORF">E3A20_03420</name>
</gene>
<dbReference type="Gene3D" id="1.25.10.10">
    <property type="entry name" value="Leucine-rich Repeat Variant"/>
    <property type="match status" value="1"/>
</dbReference>
<comment type="caution">
    <text evidence="1">The sequence shown here is derived from an EMBL/GenBank/DDBJ whole genome shotgun (WGS) entry which is preliminary data.</text>
</comment>
<evidence type="ECO:0000313" key="1">
    <source>
        <dbReference type="EMBL" id="TWW12162.1"/>
    </source>
</evidence>
<name>A0A5C6MDK3_9PLAN</name>
<proteinExistence type="predicted"/>